<dbReference type="RefSeq" id="WP_308897443.1">
    <property type="nucleotide sequence ID" value="NZ_CP133218.1"/>
</dbReference>
<dbReference type="EMBL" id="CP133218">
    <property type="protein sequence ID" value="WML92315.1"/>
    <property type="molecule type" value="Genomic_DNA"/>
</dbReference>
<feature type="chain" id="PRO_5046409045" evidence="1">
    <location>
        <begin position="21"/>
        <end position="430"/>
    </location>
</feature>
<protein>
    <submittedName>
        <fullName evidence="2">Uncharacterized protein</fullName>
    </submittedName>
</protein>
<reference evidence="2 3" key="1">
    <citation type="submission" date="2023-08" db="EMBL/GenBank/DDBJ databases">
        <title>New molecular markers tilS and rpoB for phylogenetic and monitoring studies of the genus Thiothrix biodiversity.</title>
        <authorList>
            <person name="Ravin N.V."/>
            <person name="Smolyakov D."/>
            <person name="Markov N.D."/>
            <person name="Beletsky A.V."/>
            <person name="Mardanov A.V."/>
            <person name="Rudenko T.S."/>
            <person name="Grabovich M.Y."/>
        </authorList>
    </citation>
    <scope>NUCLEOTIDE SEQUENCE [LARGE SCALE GENOMIC DNA]</scope>
    <source>
        <strain evidence="2 3">MK1</strain>
    </source>
</reference>
<keyword evidence="1" id="KW-0732">Signal</keyword>
<keyword evidence="3" id="KW-1185">Reference proteome</keyword>
<feature type="signal peptide" evidence="1">
    <location>
        <begin position="1"/>
        <end position="20"/>
    </location>
</feature>
<accession>A0ABY9MX54</accession>
<gene>
    <name evidence="2" type="ORF">RCF98_08235</name>
</gene>
<evidence type="ECO:0000313" key="3">
    <source>
        <dbReference type="Proteomes" id="UP001236657"/>
    </source>
</evidence>
<evidence type="ECO:0000313" key="2">
    <source>
        <dbReference type="EMBL" id="WML92315.1"/>
    </source>
</evidence>
<organism evidence="2 3">
    <name type="scientific">Thiothrix lacustris</name>
    <dbReference type="NCBI Taxonomy" id="525917"/>
    <lineage>
        <taxon>Bacteria</taxon>
        <taxon>Pseudomonadati</taxon>
        <taxon>Pseudomonadota</taxon>
        <taxon>Gammaproteobacteria</taxon>
        <taxon>Thiotrichales</taxon>
        <taxon>Thiotrichaceae</taxon>
        <taxon>Thiothrix</taxon>
    </lineage>
</organism>
<evidence type="ECO:0000256" key="1">
    <source>
        <dbReference type="SAM" id="SignalP"/>
    </source>
</evidence>
<name>A0ABY9MX54_9GAMM</name>
<proteinExistence type="predicted"/>
<dbReference type="Proteomes" id="UP001236657">
    <property type="component" value="Chromosome"/>
</dbReference>
<sequence>MKHSVSLAIALLSLAMPVDATQIITPAEASRVVSSGSVVTFAPVYRVLAPEQGLETGLGLRVHFNASALQFNGVSGLFAYGVQPAGEVMVDTEDFDADATTDRYVILAWVDVMAQWPGTDELPLTLGAVSFEVKNGFVGTTYLRTTAIDTADGAAFQSTPMQLDCTAAPQVALKLKGLLQGAYVSVDGLMRDSLRSNGLLPMSQPYSAWGYAGNETTTAALLATTGADAPVDWVLVELRDKADGKTLLASKAALVQRDGDVMDATTGSNTLGFAGVAAGNYYVALRHRNHLGLLSATALSLSATPTTLDFSQATTQVYGKDVRSVQGSVRLLPTGDANHDNKLIAGGLNNDKNIVLSKVLTDPSNLDIRTNFQLQGYYDSDLNLDGKTLYVGLDNDINTLLANILLAPDNTTTSTNYILLGSLPASGSTP</sequence>